<keyword evidence="2" id="KW-1185">Reference proteome</keyword>
<comment type="caution">
    <text evidence="1">The sequence shown here is derived from an EMBL/GenBank/DDBJ whole genome shotgun (WGS) entry which is preliminary data.</text>
</comment>
<name>A0A9N9P414_9GLOM</name>
<feature type="non-terminal residue" evidence="1">
    <location>
        <position position="137"/>
    </location>
</feature>
<dbReference type="EMBL" id="CAJVQA010031529">
    <property type="protein sequence ID" value="CAG8801526.1"/>
    <property type="molecule type" value="Genomic_DNA"/>
</dbReference>
<organism evidence="1 2">
    <name type="scientific">Cetraspora pellucida</name>
    <dbReference type="NCBI Taxonomy" id="1433469"/>
    <lineage>
        <taxon>Eukaryota</taxon>
        <taxon>Fungi</taxon>
        <taxon>Fungi incertae sedis</taxon>
        <taxon>Mucoromycota</taxon>
        <taxon>Glomeromycotina</taxon>
        <taxon>Glomeromycetes</taxon>
        <taxon>Diversisporales</taxon>
        <taxon>Gigasporaceae</taxon>
        <taxon>Cetraspora</taxon>
    </lineage>
</organism>
<accession>A0A9N9P414</accession>
<reference evidence="1" key="1">
    <citation type="submission" date="2021-06" db="EMBL/GenBank/DDBJ databases">
        <authorList>
            <person name="Kallberg Y."/>
            <person name="Tangrot J."/>
            <person name="Rosling A."/>
        </authorList>
    </citation>
    <scope>NUCLEOTIDE SEQUENCE</scope>
    <source>
        <strain evidence="1">FL966</strain>
    </source>
</reference>
<proteinExistence type="predicted"/>
<sequence length="137" mass="16094">AFGLLVYKIKETQGYNRIDIIVTYKEKLILIQCKNIEISISVQTVRVFKLAILRFSSNSLRIIVYNNKKLKEKKYATVKAKLWAQTSKRNIQICNEDKFVDIIKDFYELDNDDYIKLVDYKADSFNINSLLEENVSI</sequence>
<feature type="non-terminal residue" evidence="1">
    <location>
        <position position="1"/>
    </location>
</feature>
<dbReference type="Proteomes" id="UP000789759">
    <property type="component" value="Unassembled WGS sequence"/>
</dbReference>
<evidence type="ECO:0000313" key="1">
    <source>
        <dbReference type="EMBL" id="CAG8801526.1"/>
    </source>
</evidence>
<dbReference type="SUPFAM" id="SSF52980">
    <property type="entry name" value="Restriction endonuclease-like"/>
    <property type="match status" value="1"/>
</dbReference>
<dbReference type="AlphaFoldDB" id="A0A9N9P414"/>
<dbReference type="GO" id="GO:0006302">
    <property type="term" value="P:double-strand break repair"/>
    <property type="evidence" value="ECO:0007669"/>
    <property type="project" value="UniProtKB-ARBA"/>
</dbReference>
<evidence type="ECO:0000313" key="2">
    <source>
        <dbReference type="Proteomes" id="UP000789759"/>
    </source>
</evidence>
<protein>
    <submittedName>
        <fullName evidence="1">22516_t:CDS:1</fullName>
    </submittedName>
</protein>
<dbReference type="InterPro" id="IPR011335">
    <property type="entry name" value="Restrct_endonuc-II-like"/>
</dbReference>
<gene>
    <name evidence="1" type="ORF">CPELLU_LOCUS17748</name>
</gene>